<evidence type="ECO:0000313" key="2">
    <source>
        <dbReference type="EMBL" id="EXB89112.1"/>
    </source>
</evidence>
<gene>
    <name evidence="2" type="ORF">L484_016672</name>
</gene>
<dbReference type="PANTHER" id="PTHR33914:SF3">
    <property type="entry name" value="PROTEIN BREAKING OF ASYMMETRY IN THE STOMATAL LINEAGE"/>
    <property type="match status" value="1"/>
</dbReference>
<evidence type="ECO:0008006" key="4">
    <source>
        <dbReference type="Google" id="ProtNLM"/>
    </source>
</evidence>
<keyword evidence="3" id="KW-1185">Reference proteome</keyword>
<dbReference type="EMBL" id="KE345003">
    <property type="protein sequence ID" value="EXB89112.1"/>
    <property type="molecule type" value="Genomic_DNA"/>
</dbReference>
<sequence length="196" mass="22507">MAFEGKRNLSRRKKGNTTRGLKRVNNDIIIPTVERKSDHEEDSNWSNSVDEEDYIIFCFREDGAFEVLKNDKPDEATSNHADSKSRINSRPVNRKLNYEGKANEERFTGKAHETYLTNYDGCTHQKEAEEENIHLEADSFCGDNFEGQSSDASAGSFAFPALRWEWIGSPERMPNSDGFHSRKHKARCIGFQCCRF</sequence>
<feature type="region of interest" description="Disordered" evidence="1">
    <location>
        <begin position="70"/>
        <end position="97"/>
    </location>
</feature>
<organism evidence="2 3">
    <name type="scientific">Morus notabilis</name>
    <dbReference type="NCBI Taxonomy" id="981085"/>
    <lineage>
        <taxon>Eukaryota</taxon>
        <taxon>Viridiplantae</taxon>
        <taxon>Streptophyta</taxon>
        <taxon>Embryophyta</taxon>
        <taxon>Tracheophyta</taxon>
        <taxon>Spermatophyta</taxon>
        <taxon>Magnoliopsida</taxon>
        <taxon>eudicotyledons</taxon>
        <taxon>Gunneridae</taxon>
        <taxon>Pentapetalae</taxon>
        <taxon>rosids</taxon>
        <taxon>fabids</taxon>
        <taxon>Rosales</taxon>
        <taxon>Moraceae</taxon>
        <taxon>Moreae</taxon>
        <taxon>Morus</taxon>
    </lineage>
</organism>
<dbReference type="AlphaFoldDB" id="W9S533"/>
<proteinExistence type="predicted"/>
<dbReference type="GO" id="GO:0009786">
    <property type="term" value="P:regulation of asymmetric cell division"/>
    <property type="evidence" value="ECO:0007669"/>
    <property type="project" value="InterPro"/>
</dbReference>
<dbReference type="KEGG" id="mnt:21399711"/>
<dbReference type="PANTHER" id="PTHR33914">
    <property type="entry name" value="18S PRE-RIBOSOMAL ASSEMBLY PROTEIN GAR2-LIKE PROTEIN"/>
    <property type="match status" value="1"/>
</dbReference>
<dbReference type="Proteomes" id="UP000030645">
    <property type="component" value="Unassembled WGS sequence"/>
</dbReference>
<dbReference type="STRING" id="981085.W9S533"/>
<dbReference type="InterPro" id="IPR040378">
    <property type="entry name" value="BASL"/>
</dbReference>
<feature type="compositionally biased region" description="Basic residues" evidence="1">
    <location>
        <begin position="8"/>
        <end position="22"/>
    </location>
</feature>
<reference evidence="3" key="1">
    <citation type="submission" date="2013-01" db="EMBL/GenBank/DDBJ databases">
        <title>Draft Genome Sequence of a Mulberry Tree, Morus notabilis C.K. Schneid.</title>
        <authorList>
            <person name="He N."/>
            <person name="Zhao S."/>
        </authorList>
    </citation>
    <scope>NUCLEOTIDE SEQUENCE</scope>
</reference>
<feature type="region of interest" description="Disordered" evidence="1">
    <location>
        <begin position="1"/>
        <end position="25"/>
    </location>
</feature>
<feature type="compositionally biased region" description="Basic and acidic residues" evidence="1">
    <location>
        <begin position="70"/>
        <end position="85"/>
    </location>
</feature>
<name>W9S533_9ROSA</name>
<protein>
    <recommendedName>
        <fullName evidence="4">Protein BREAKING OF ASYMMETRY IN THE STOMATAL LINEAGE</fullName>
    </recommendedName>
</protein>
<evidence type="ECO:0000256" key="1">
    <source>
        <dbReference type="SAM" id="MobiDB-lite"/>
    </source>
</evidence>
<dbReference type="OrthoDB" id="1911716at2759"/>
<accession>W9S533</accession>
<evidence type="ECO:0000313" key="3">
    <source>
        <dbReference type="Proteomes" id="UP000030645"/>
    </source>
</evidence>